<evidence type="ECO:0000313" key="2">
    <source>
        <dbReference type="Proteomes" id="UP001420932"/>
    </source>
</evidence>
<dbReference type="AlphaFoldDB" id="A0AAP0PNQ3"/>
<proteinExistence type="predicted"/>
<keyword evidence="2" id="KW-1185">Reference proteome</keyword>
<dbReference type="Proteomes" id="UP001420932">
    <property type="component" value="Unassembled WGS sequence"/>
</dbReference>
<reference evidence="1 2" key="1">
    <citation type="submission" date="2024-01" db="EMBL/GenBank/DDBJ databases">
        <title>Genome assemblies of Stephania.</title>
        <authorList>
            <person name="Yang L."/>
        </authorList>
    </citation>
    <scope>NUCLEOTIDE SEQUENCE [LARGE SCALE GENOMIC DNA]</scope>
    <source>
        <strain evidence="1">YNDBR</strain>
        <tissue evidence="1">Leaf</tissue>
    </source>
</reference>
<organism evidence="1 2">
    <name type="scientific">Stephania yunnanensis</name>
    <dbReference type="NCBI Taxonomy" id="152371"/>
    <lineage>
        <taxon>Eukaryota</taxon>
        <taxon>Viridiplantae</taxon>
        <taxon>Streptophyta</taxon>
        <taxon>Embryophyta</taxon>
        <taxon>Tracheophyta</taxon>
        <taxon>Spermatophyta</taxon>
        <taxon>Magnoliopsida</taxon>
        <taxon>Ranunculales</taxon>
        <taxon>Menispermaceae</taxon>
        <taxon>Menispermoideae</taxon>
        <taxon>Cissampelideae</taxon>
        <taxon>Stephania</taxon>
    </lineage>
</organism>
<sequence length="96" mass="10328">MPQMLPLLLPPLPPPEIPPPLLGPLFCLNTTGRIPPRTTAAAAAERRRSLLWCPRQALLRLRRASHSPTLSCASLAAPPSSSLLYLSLRIAPPSPP</sequence>
<name>A0AAP0PNQ3_9MAGN</name>
<gene>
    <name evidence="1" type="ORF">Syun_009607</name>
</gene>
<dbReference type="EMBL" id="JBBNAF010000004">
    <property type="protein sequence ID" value="KAK9151298.1"/>
    <property type="molecule type" value="Genomic_DNA"/>
</dbReference>
<comment type="caution">
    <text evidence="1">The sequence shown here is derived from an EMBL/GenBank/DDBJ whole genome shotgun (WGS) entry which is preliminary data.</text>
</comment>
<protein>
    <submittedName>
        <fullName evidence="1">Uncharacterized protein</fullName>
    </submittedName>
</protein>
<evidence type="ECO:0000313" key="1">
    <source>
        <dbReference type="EMBL" id="KAK9151298.1"/>
    </source>
</evidence>
<accession>A0AAP0PNQ3</accession>